<keyword evidence="1" id="KW-0812">Transmembrane</keyword>
<dbReference type="Pfam" id="PF00535">
    <property type="entry name" value="Glycos_transf_2"/>
    <property type="match status" value="1"/>
</dbReference>
<protein>
    <submittedName>
        <fullName evidence="3">Glycosyl transferase, group 2 family protein</fullName>
    </submittedName>
</protein>
<keyword evidence="1" id="KW-0472">Membrane</keyword>
<dbReference type="CAZy" id="GT2">
    <property type="family name" value="Glycosyltransferase Family 2"/>
</dbReference>
<dbReference type="InterPro" id="IPR001173">
    <property type="entry name" value="Glyco_trans_2-like"/>
</dbReference>
<dbReference type="Proteomes" id="UP000001591">
    <property type="component" value="Chromosome"/>
</dbReference>
<dbReference type="KEGG" id="rce:RC1_0231"/>
<keyword evidence="3" id="KW-0808">Transferase</keyword>
<dbReference type="RefSeq" id="WP_012565471.1">
    <property type="nucleotide sequence ID" value="NC_011420.2"/>
</dbReference>
<name>B6IQE4_RHOCS</name>
<dbReference type="GO" id="GO:0016740">
    <property type="term" value="F:transferase activity"/>
    <property type="evidence" value="ECO:0007669"/>
    <property type="project" value="UniProtKB-KW"/>
</dbReference>
<evidence type="ECO:0000256" key="1">
    <source>
        <dbReference type="SAM" id="Phobius"/>
    </source>
</evidence>
<dbReference type="InterPro" id="IPR029044">
    <property type="entry name" value="Nucleotide-diphossugar_trans"/>
</dbReference>
<dbReference type="PANTHER" id="PTHR43646:SF3">
    <property type="entry name" value="SLR1566 PROTEIN"/>
    <property type="match status" value="1"/>
</dbReference>
<dbReference type="OrthoDB" id="9806525at2"/>
<dbReference type="STRING" id="414684.RC1_0231"/>
<dbReference type="AlphaFoldDB" id="B6IQE4"/>
<feature type="transmembrane region" description="Helical" evidence="1">
    <location>
        <begin position="302"/>
        <end position="323"/>
    </location>
</feature>
<dbReference type="HOGENOM" id="CLU_038143_0_0_5"/>
<organism evidence="3 4">
    <name type="scientific">Rhodospirillum centenum (strain ATCC 51521 / SW)</name>
    <dbReference type="NCBI Taxonomy" id="414684"/>
    <lineage>
        <taxon>Bacteria</taxon>
        <taxon>Pseudomonadati</taxon>
        <taxon>Pseudomonadota</taxon>
        <taxon>Alphaproteobacteria</taxon>
        <taxon>Rhodospirillales</taxon>
        <taxon>Rhodospirillaceae</taxon>
        <taxon>Rhodospirillum</taxon>
    </lineage>
</organism>
<accession>B6IQE4</accession>
<evidence type="ECO:0000259" key="2">
    <source>
        <dbReference type="Pfam" id="PF00535"/>
    </source>
</evidence>
<sequence length="373" mass="39838">MILIAWCALGLALLPLLLGLWNLVLFRAPPAARSAPVSGVSVLIPARNEEANIGDAVRSVLASRDIELEVVVLDDHSTDGTAAIVRDLAAADPRVRLEMAPPLPAGWSGKQHACRVLADRARFDLLLFLDADVRLSPGAVGRIAAALGTRDVALTSGFPRELTGSLPEHLVIPWIHVLLLGYLPMAFMRLLPTAVGFGTGCGQLMLARRQAYMAADGHAAIRASLHDGVKLPRAFRRAGFGTDLFDATDLATCRMYRGWKEVWPGFSKNATEGMATPVALPVWTVLIGGGHILPWLLAPGGWVAGAGTVALLGLGGIAANLAWRALLAWRFRQSWTGVLLHPVGAGVLLAIQWGALLRRGRPAEWRGRSYSAV</sequence>
<dbReference type="CDD" id="cd00761">
    <property type="entry name" value="Glyco_tranf_GTA_type"/>
    <property type="match status" value="1"/>
</dbReference>
<dbReference type="SUPFAM" id="SSF53448">
    <property type="entry name" value="Nucleotide-diphospho-sugar transferases"/>
    <property type="match status" value="1"/>
</dbReference>
<dbReference type="Gene3D" id="3.90.550.10">
    <property type="entry name" value="Spore Coat Polysaccharide Biosynthesis Protein SpsA, Chain A"/>
    <property type="match status" value="1"/>
</dbReference>
<evidence type="ECO:0000313" key="3">
    <source>
        <dbReference type="EMBL" id="ACI97680.1"/>
    </source>
</evidence>
<feature type="domain" description="Glycosyltransferase 2-like" evidence="2">
    <location>
        <begin position="41"/>
        <end position="162"/>
    </location>
</feature>
<proteinExistence type="predicted"/>
<dbReference type="EMBL" id="CP000613">
    <property type="protein sequence ID" value="ACI97680.1"/>
    <property type="molecule type" value="Genomic_DNA"/>
</dbReference>
<keyword evidence="4" id="KW-1185">Reference proteome</keyword>
<dbReference type="eggNOG" id="COG1215">
    <property type="taxonomic scope" value="Bacteria"/>
</dbReference>
<keyword evidence="1" id="KW-1133">Transmembrane helix</keyword>
<feature type="transmembrane region" description="Helical" evidence="1">
    <location>
        <begin position="278"/>
        <end position="296"/>
    </location>
</feature>
<reference evidence="3 4" key="1">
    <citation type="journal article" date="2010" name="BMC Genomics">
        <title>Metabolic flexibility revealed in the genome of the cyst-forming alpha-1 proteobacterium Rhodospirillum centenum.</title>
        <authorList>
            <person name="Lu Y.K."/>
            <person name="Marden J."/>
            <person name="Han M."/>
            <person name="Swingley W.D."/>
            <person name="Mastrian S.D."/>
            <person name="Chowdhury S.R."/>
            <person name="Hao J."/>
            <person name="Helmy T."/>
            <person name="Kim S."/>
            <person name="Kurdoglu A.A."/>
            <person name="Matthies H.J."/>
            <person name="Rollo D."/>
            <person name="Stothard P."/>
            <person name="Blankenship R.E."/>
            <person name="Bauer C.E."/>
            <person name="Touchman J.W."/>
        </authorList>
    </citation>
    <scope>NUCLEOTIDE SEQUENCE [LARGE SCALE GENOMIC DNA]</scope>
    <source>
        <strain evidence="4">ATCC 51521 / SW</strain>
    </source>
</reference>
<gene>
    <name evidence="3" type="ordered locus">RC1_0231</name>
</gene>
<evidence type="ECO:0000313" key="4">
    <source>
        <dbReference type="Proteomes" id="UP000001591"/>
    </source>
</evidence>
<dbReference type="PANTHER" id="PTHR43646">
    <property type="entry name" value="GLYCOSYLTRANSFERASE"/>
    <property type="match status" value="1"/>
</dbReference>
<feature type="transmembrane region" description="Helical" evidence="1">
    <location>
        <begin position="335"/>
        <end position="355"/>
    </location>
</feature>